<sequence length="61" mass="6757">MQIFSVDNSSQPLLFNVYRGQKGCRETVPCLCRTFGKAVHGTLFYPQASYAQSSSLTYAMG</sequence>
<protein>
    <submittedName>
        <fullName evidence="1">Uncharacterized protein</fullName>
    </submittedName>
</protein>
<evidence type="ECO:0000313" key="2">
    <source>
        <dbReference type="Proteomes" id="UP000051335"/>
    </source>
</evidence>
<dbReference type="EMBL" id="LJQC01000385">
    <property type="protein sequence ID" value="KPX01725.1"/>
    <property type="molecule type" value="Genomic_DNA"/>
</dbReference>
<dbReference type="Proteomes" id="UP000051335">
    <property type="component" value="Unassembled WGS sequence"/>
</dbReference>
<dbReference type="PATRIC" id="fig|317659.3.peg.5828"/>
<gene>
    <name evidence="1" type="ORF">ALO75_03721</name>
</gene>
<reference evidence="1 2" key="1">
    <citation type="submission" date="2015-09" db="EMBL/GenBank/DDBJ databases">
        <title>Genome announcement of multiple Pseudomonas syringae strains.</title>
        <authorList>
            <person name="Thakur S."/>
            <person name="Wang P.W."/>
            <person name="Gong Y."/>
            <person name="Weir B.S."/>
            <person name="Guttman D.S."/>
        </authorList>
    </citation>
    <scope>NUCLEOTIDE SEQUENCE [LARGE SCALE GENOMIC DNA]</scope>
    <source>
        <strain evidence="1 2">ICMP17001</strain>
    </source>
</reference>
<accession>A0A0P9PPE8</accession>
<comment type="caution">
    <text evidence="1">The sequence shown here is derived from an EMBL/GenBank/DDBJ whole genome shotgun (WGS) entry which is preliminary data.</text>
</comment>
<evidence type="ECO:0000313" key="1">
    <source>
        <dbReference type="EMBL" id="KPX01725.1"/>
    </source>
</evidence>
<dbReference type="AlphaFoldDB" id="A0A0P9PPE8"/>
<proteinExistence type="predicted"/>
<keyword evidence="2" id="KW-1185">Reference proteome</keyword>
<organism evidence="1 2">
    <name type="scientific">Pseudomonas syringae pv. coryli</name>
    <dbReference type="NCBI Taxonomy" id="317659"/>
    <lineage>
        <taxon>Bacteria</taxon>
        <taxon>Pseudomonadati</taxon>
        <taxon>Pseudomonadota</taxon>
        <taxon>Gammaproteobacteria</taxon>
        <taxon>Pseudomonadales</taxon>
        <taxon>Pseudomonadaceae</taxon>
        <taxon>Pseudomonas</taxon>
    </lineage>
</organism>
<name>A0A0P9PPE8_9PSED</name>